<feature type="domain" description="FAD dependent oxidoreductase" evidence="6">
    <location>
        <begin position="12"/>
        <end position="420"/>
    </location>
</feature>
<dbReference type="Gene3D" id="3.30.9.10">
    <property type="entry name" value="D-Amino Acid Oxidase, subunit A, domain 2"/>
    <property type="match status" value="1"/>
</dbReference>
<comment type="similarity">
    <text evidence="2">Belongs to the MSOX/MTOX family.</text>
</comment>
<gene>
    <name evidence="7" type="ORF">FISHEDRAFT_50813</name>
</gene>
<keyword evidence="5" id="KW-0560">Oxidoreductase</keyword>
<organism evidence="7 8">
    <name type="scientific">Fistulina hepatica ATCC 64428</name>
    <dbReference type="NCBI Taxonomy" id="1128425"/>
    <lineage>
        <taxon>Eukaryota</taxon>
        <taxon>Fungi</taxon>
        <taxon>Dikarya</taxon>
        <taxon>Basidiomycota</taxon>
        <taxon>Agaricomycotina</taxon>
        <taxon>Agaricomycetes</taxon>
        <taxon>Agaricomycetidae</taxon>
        <taxon>Agaricales</taxon>
        <taxon>Fistulinaceae</taxon>
        <taxon>Fistulina</taxon>
    </lineage>
</organism>
<evidence type="ECO:0000259" key="6">
    <source>
        <dbReference type="Pfam" id="PF01266"/>
    </source>
</evidence>
<dbReference type="EMBL" id="KN882067">
    <property type="protein sequence ID" value="KIY44628.1"/>
    <property type="molecule type" value="Genomic_DNA"/>
</dbReference>
<dbReference type="PANTHER" id="PTHR10961">
    <property type="entry name" value="PEROXISOMAL SARCOSINE OXIDASE"/>
    <property type="match status" value="1"/>
</dbReference>
<dbReference type="AlphaFoldDB" id="A0A0D7A1D6"/>
<dbReference type="GO" id="GO:0008115">
    <property type="term" value="F:sarcosine oxidase activity"/>
    <property type="evidence" value="ECO:0007669"/>
    <property type="project" value="TreeGrafter"/>
</dbReference>
<sequence>MVALEELKKKHVLIVGAGVAGLSTSRFLALAGVRVTVLDYQPYQENGYTPSKGCDAPSADVNKVMRASYGSQIEYQRLAFQARDLFVQWEKDIANIPPEELPPSLTPNSPCKVLCLLIRGGHEAPQGRRCQIHTRVENLLKLNYLEKKGYEAKLNSIKWDGDGVLDMTGGYTIANNCCTYGQYLARKAGVEFILGEAGKVSEIVKDTTGGTLRATGVKTADGKFRFADLVIVACGGWTPSLLPEVSDRLETTAGSVINIQLPPKGERPDLWDKYSPQKSSVWSVGLYDISGPRGNVYGFPRTEDGVIKIGYRGLKWTNFVQHPLDPARRISVPKTRYTDLNETRVPVIAFEAIKTTVKQVFPDLAEAGRIIGTRLCWYCDSLDNNFLIDYVPDYDESLFVVSGGSGHMFKFLPNLGEKVIDALLGKGTEYTKLWKWPKPELDRLEWIEKSNGLEEGEVGPRVLRKLVMVEEADMVF</sequence>
<dbReference type="InterPro" id="IPR045170">
    <property type="entry name" value="MTOX"/>
</dbReference>
<dbReference type="Proteomes" id="UP000054144">
    <property type="component" value="Unassembled WGS sequence"/>
</dbReference>
<dbReference type="SUPFAM" id="SSF51905">
    <property type="entry name" value="FAD/NAD(P)-binding domain"/>
    <property type="match status" value="1"/>
</dbReference>
<dbReference type="Pfam" id="PF01266">
    <property type="entry name" value="DAO"/>
    <property type="match status" value="1"/>
</dbReference>
<proteinExistence type="inferred from homology"/>
<protein>
    <submittedName>
        <fullName evidence="7">Nucleotide-binding domain-containing protein</fullName>
    </submittedName>
</protein>
<evidence type="ECO:0000313" key="7">
    <source>
        <dbReference type="EMBL" id="KIY44628.1"/>
    </source>
</evidence>
<dbReference type="OrthoDB" id="2219495at2759"/>
<evidence type="ECO:0000256" key="4">
    <source>
        <dbReference type="ARBA" id="ARBA00022827"/>
    </source>
</evidence>
<evidence type="ECO:0000313" key="8">
    <source>
        <dbReference type="Proteomes" id="UP000054144"/>
    </source>
</evidence>
<keyword evidence="8" id="KW-1185">Reference proteome</keyword>
<evidence type="ECO:0000256" key="3">
    <source>
        <dbReference type="ARBA" id="ARBA00022630"/>
    </source>
</evidence>
<keyword evidence="4" id="KW-0274">FAD</keyword>
<keyword evidence="3" id="KW-0285">Flavoprotein</keyword>
<comment type="cofactor">
    <cofactor evidence="1">
        <name>FAD</name>
        <dbReference type="ChEBI" id="CHEBI:57692"/>
    </cofactor>
</comment>
<name>A0A0D7A1D6_9AGAR</name>
<reference evidence="7 8" key="1">
    <citation type="journal article" date="2015" name="Fungal Genet. Biol.">
        <title>Evolution of novel wood decay mechanisms in Agaricales revealed by the genome sequences of Fistulina hepatica and Cylindrobasidium torrendii.</title>
        <authorList>
            <person name="Floudas D."/>
            <person name="Held B.W."/>
            <person name="Riley R."/>
            <person name="Nagy L.G."/>
            <person name="Koehler G."/>
            <person name="Ransdell A.S."/>
            <person name="Younus H."/>
            <person name="Chow J."/>
            <person name="Chiniquy J."/>
            <person name="Lipzen A."/>
            <person name="Tritt A."/>
            <person name="Sun H."/>
            <person name="Haridas S."/>
            <person name="LaButti K."/>
            <person name="Ohm R.A."/>
            <person name="Kues U."/>
            <person name="Blanchette R.A."/>
            <person name="Grigoriev I.V."/>
            <person name="Minto R.E."/>
            <person name="Hibbett D.S."/>
        </authorList>
    </citation>
    <scope>NUCLEOTIDE SEQUENCE [LARGE SCALE GENOMIC DNA]</scope>
    <source>
        <strain evidence="7 8">ATCC 64428</strain>
    </source>
</reference>
<accession>A0A0D7A1D6</accession>
<dbReference type="GO" id="GO:0050660">
    <property type="term" value="F:flavin adenine dinucleotide binding"/>
    <property type="evidence" value="ECO:0007669"/>
    <property type="project" value="InterPro"/>
</dbReference>
<evidence type="ECO:0000256" key="1">
    <source>
        <dbReference type="ARBA" id="ARBA00001974"/>
    </source>
</evidence>
<dbReference type="InterPro" id="IPR006076">
    <property type="entry name" value="FAD-dep_OxRdtase"/>
</dbReference>
<dbReference type="Gene3D" id="3.50.50.60">
    <property type="entry name" value="FAD/NAD(P)-binding domain"/>
    <property type="match status" value="1"/>
</dbReference>
<evidence type="ECO:0000256" key="2">
    <source>
        <dbReference type="ARBA" id="ARBA00010989"/>
    </source>
</evidence>
<dbReference type="InterPro" id="IPR036188">
    <property type="entry name" value="FAD/NAD-bd_sf"/>
</dbReference>
<dbReference type="PANTHER" id="PTHR10961:SF15">
    <property type="entry name" value="FAD DEPENDENT OXIDOREDUCTASE DOMAIN-CONTAINING PROTEIN"/>
    <property type="match status" value="1"/>
</dbReference>
<evidence type="ECO:0000256" key="5">
    <source>
        <dbReference type="ARBA" id="ARBA00023002"/>
    </source>
</evidence>